<dbReference type="eggNOG" id="COG3968">
    <property type="taxonomic scope" value="Bacteria"/>
</dbReference>
<organism evidence="5 6">
    <name type="scientific">Anaerococcus prevotii (strain ATCC 9321 / DSM 20548 / JCM 6508 / NCTC 11806 / PC1)</name>
    <name type="common">Peptostreptococcus prevotii</name>
    <name type="synonym">Peptococcus prevotii</name>
    <dbReference type="NCBI Taxonomy" id="525919"/>
    <lineage>
        <taxon>Bacteria</taxon>
        <taxon>Bacillati</taxon>
        <taxon>Bacillota</taxon>
        <taxon>Tissierellia</taxon>
        <taxon>Tissierellales</taxon>
        <taxon>Peptoniphilaceae</taxon>
        <taxon>Anaerococcus</taxon>
    </lineage>
</organism>
<feature type="domain" description="GS catalytic" evidence="4">
    <location>
        <begin position="161"/>
        <end position="585"/>
    </location>
</feature>
<dbReference type="InterPro" id="IPR052725">
    <property type="entry name" value="GS_Type-3"/>
</dbReference>
<keyword evidence="6" id="KW-1185">Reference proteome</keyword>
<reference evidence="5 6" key="1">
    <citation type="journal article" date="2009" name="Stand. Genomic Sci.">
        <title>Complete genome sequence of Anaerococcus prevotii type strain (PC1).</title>
        <authorList>
            <person name="Labutti K."/>
            <person name="Pukall R."/>
            <person name="Steenblock K."/>
            <person name="Glavina Del Rio T."/>
            <person name="Tice H."/>
            <person name="Copeland A."/>
            <person name="Cheng J.F."/>
            <person name="Lucas S."/>
            <person name="Chen F."/>
            <person name="Nolan M."/>
            <person name="Bruce D."/>
            <person name="Goodwin L."/>
            <person name="Pitluck S."/>
            <person name="Ivanova N."/>
            <person name="Mavromatis K."/>
            <person name="Ovchinnikova G."/>
            <person name="Pati A."/>
            <person name="Chen A."/>
            <person name="Palaniappan K."/>
            <person name="Land M."/>
            <person name="Hauser L."/>
            <person name="Chang Y.J."/>
            <person name="Jeffries C.D."/>
            <person name="Chain P."/>
            <person name="Saunders E."/>
            <person name="Brettin T."/>
            <person name="Detter J.C."/>
            <person name="Han C."/>
            <person name="Goker M."/>
            <person name="Bristow J."/>
            <person name="Eisen J.A."/>
            <person name="Markowitz V."/>
            <person name="Hugenholtz P."/>
            <person name="Kyrpides N.C."/>
            <person name="Klenk H.P."/>
            <person name="Lapidus A."/>
        </authorList>
    </citation>
    <scope>NUCLEOTIDE SEQUENCE [LARGE SCALE GENOMIC DNA]</scope>
    <source>
        <strain evidence="6">ATCC 9321 / DSM 20548 / JCM 6508 / NCTC 11806 / PC1</strain>
    </source>
</reference>
<evidence type="ECO:0000259" key="4">
    <source>
        <dbReference type="PROSITE" id="PS51987"/>
    </source>
</evidence>
<dbReference type="PANTHER" id="PTHR42974">
    <property type="entry name" value="GLUTAMINE SYNTHETASE"/>
    <property type="match status" value="1"/>
</dbReference>
<evidence type="ECO:0000256" key="2">
    <source>
        <dbReference type="RuleBase" id="RU000384"/>
    </source>
</evidence>
<dbReference type="SMART" id="SM01230">
    <property type="entry name" value="Gln-synt_C"/>
    <property type="match status" value="1"/>
</dbReference>
<dbReference type="SUPFAM" id="SSF55931">
    <property type="entry name" value="Glutamine synthetase/guanido kinase"/>
    <property type="match status" value="1"/>
</dbReference>
<gene>
    <name evidence="5" type="ordered locus">Apre_0442</name>
</gene>
<dbReference type="GO" id="GO:0006542">
    <property type="term" value="P:glutamine biosynthetic process"/>
    <property type="evidence" value="ECO:0007669"/>
    <property type="project" value="InterPro"/>
</dbReference>
<evidence type="ECO:0000256" key="1">
    <source>
        <dbReference type="PROSITE-ProRule" id="PRU01330"/>
    </source>
</evidence>
<dbReference type="PROSITE" id="PS51987">
    <property type="entry name" value="GS_CATALYTIC"/>
    <property type="match status" value="1"/>
</dbReference>
<proteinExistence type="inferred from homology"/>
<dbReference type="InterPro" id="IPR008147">
    <property type="entry name" value="Gln_synt_N"/>
</dbReference>
<name>C7RG78_ANAPD</name>
<dbReference type="STRING" id="525919.Apre_0442"/>
<dbReference type="InterPro" id="IPR027303">
    <property type="entry name" value="Gln_synth_gly_rich_site"/>
</dbReference>
<dbReference type="Pfam" id="PF12437">
    <property type="entry name" value="GSIII_N"/>
    <property type="match status" value="1"/>
</dbReference>
<accession>C7RG78</accession>
<dbReference type="InterPro" id="IPR022147">
    <property type="entry name" value="GSIII_N"/>
</dbReference>
<feature type="domain" description="GS beta-grasp" evidence="3">
    <location>
        <begin position="60"/>
        <end position="154"/>
    </location>
</feature>
<dbReference type="Pfam" id="PF18318">
    <property type="entry name" value="Gln-synt_C-ter"/>
    <property type="match status" value="1"/>
</dbReference>
<dbReference type="InterPro" id="IPR008146">
    <property type="entry name" value="Gln_synth_cat_dom"/>
</dbReference>
<evidence type="ECO:0000259" key="3">
    <source>
        <dbReference type="PROSITE" id="PS51986"/>
    </source>
</evidence>
<dbReference type="AlphaFoldDB" id="C7RG78"/>
<dbReference type="EMBL" id="CP001708">
    <property type="protein sequence ID" value="ACV28489.1"/>
    <property type="molecule type" value="Genomic_DNA"/>
</dbReference>
<dbReference type="PANTHER" id="PTHR42974:SF1">
    <property type="entry name" value="TYPE-3 GLUTAMINE SYNTHETASE"/>
    <property type="match status" value="1"/>
</dbReference>
<dbReference type="InterPro" id="IPR040577">
    <property type="entry name" value="Gln-synt_C"/>
</dbReference>
<dbReference type="HOGENOM" id="CLU_024307_0_0_9"/>
<dbReference type="InterPro" id="IPR014746">
    <property type="entry name" value="Gln_synth/guanido_kin_cat_dom"/>
</dbReference>
<sequence>MVLKEFGNMAFDKKTMKENVPYPVYLKWKQAARNNATLDRESADAIAHAMKVWAISKGATSYTHWFQPLNGKTATKKTAFLNRDGKHNPINRFSGKELIKGEPDASSFPSGGMRSTFEARGYTYWDLTANSFILDKVLYIPSVFVSFYGEKLDKKLPLIESMNMVSKEASRVCNLFLKEEKTYRVKAKLGLEQEFYLIDKKYFDKRIDLEYSGMTLVGSDPMVEKELISHYLGDIPKRVDEFFEDVNSELYKLGIYMEAEHNEVGPNQFEIAIMYENVNISVDNNQLLMHILEKTALDHDLVCLLKEKPFKNMAGSGKHNNYSLATNYGRNLFTPGKTPKNNPVFLLFLASMIEVCNKYQKLIRIASSSVTNDYRLGGDEAPPAIISLFIGRDLEEVLESVANDDFEEKVIENMVKIPHLGEIKTDSSDRNRTSPIAYTGNKFEFRMLGSSKSAADLNTVINIGFAESVKKIADRLEKVDEDRLKEEAYSIVKEIYQENKNILFQGDGYSEEWEKEAEKRGLENFPTFLEAVIAAKATKAYDIFEKSGIFTKKEIESIIKVEYEDVTKFFSSQLEILNNMIHQEILPSAMREIASIKDYLSFVENERLRQRARKINEKVGKLLDYCDVISDILEKSENMNLLEDKAKYLQKETRKVSGEIRQISDALEKLISRENYSMPNYVDMLKTL</sequence>
<dbReference type="RefSeq" id="WP_015777401.1">
    <property type="nucleotide sequence ID" value="NC_013171.1"/>
</dbReference>
<comment type="similarity">
    <text evidence="1 2">Belongs to the glutamine synthetase family.</text>
</comment>
<dbReference type="Gene3D" id="3.30.590.10">
    <property type="entry name" value="Glutamine synthetase/guanido kinase, catalytic domain"/>
    <property type="match status" value="1"/>
</dbReference>
<dbReference type="GO" id="GO:0004356">
    <property type="term" value="F:glutamine synthetase activity"/>
    <property type="evidence" value="ECO:0007669"/>
    <property type="project" value="InterPro"/>
</dbReference>
<dbReference type="PROSITE" id="PS51986">
    <property type="entry name" value="GS_BETA_GRASP"/>
    <property type="match status" value="1"/>
</dbReference>
<dbReference type="KEGG" id="apr:Apre_0442"/>
<dbReference type="OrthoDB" id="9807095at2"/>
<protein>
    <submittedName>
        <fullName evidence="5">Glutamine synthetase catalytic region</fullName>
    </submittedName>
</protein>
<dbReference type="Proteomes" id="UP000002294">
    <property type="component" value="Chromosome"/>
</dbReference>
<evidence type="ECO:0000313" key="6">
    <source>
        <dbReference type="Proteomes" id="UP000002294"/>
    </source>
</evidence>
<evidence type="ECO:0000313" key="5">
    <source>
        <dbReference type="EMBL" id="ACV28489.1"/>
    </source>
</evidence>
<dbReference type="Pfam" id="PF00120">
    <property type="entry name" value="Gln-synt_C"/>
    <property type="match status" value="1"/>
</dbReference>
<dbReference type="PROSITE" id="PS00181">
    <property type="entry name" value="GLNA_ATP"/>
    <property type="match status" value="1"/>
</dbReference>